<keyword evidence="2" id="KW-1185">Reference proteome</keyword>
<organism evidence="1 2">
    <name type="scientific">Dethiobacter alkaliphilus AHT 1</name>
    <dbReference type="NCBI Taxonomy" id="555088"/>
    <lineage>
        <taxon>Bacteria</taxon>
        <taxon>Bacillati</taxon>
        <taxon>Bacillota</taxon>
        <taxon>Dethiobacteria</taxon>
        <taxon>Dethiobacterales</taxon>
        <taxon>Dethiobacteraceae</taxon>
        <taxon>Dethiobacter</taxon>
    </lineage>
</organism>
<accession>C0GK02</accession>
<sequence>MSRIVFIVIALVLVAAIGLWVRAGIEPDEPGQAGPPTPHATDGPYENCLGCHGDITGSHDAMFGEGEYDDCLSCHPPQ</sequence>
<gene>
    <name evidence="1" type="ORF">DealDRAFT_2811</name>
</gene>
<dbReference type="EMBL" id="ACJM01000019">
    <property type="protein sequence ID" value="EEG76371.1"/>
    <property type="molecule type" value="Genomic_DNA"/>
</dbReference>
<reference evidence="1 2" key="1">
    <citation type="submission" date="2009-02" db="EMBL/GenBank/DDBJ databases">
        <title>Sequencing of the draft genome and assembly of Dethiobacter alkaliphilus AHT 1.</title>
        <authorList>
            <consortium name="US DOE Joint Genome Institute (JGI-PGF)"/>
            <person name="Lucas S."/>
            <person name="Copeland A."/>
            <person name="Lapidus A."/>
            <person name="Glavina del Rio T."/>
            <person name="Dalin E."/>
            <person name="Tice H."/>
            <person name="Bruce D."/>
            <person name="Goodwin L."/>
            <person name="Pitluck S."/>
            <person name="Larimer F."/>
            <person name="Land M.L."/>
            <person name="Hauser L."/>
            <person name="Muyzer G."/>
        </authorList>
    </citation>
    <scope>NUCLEOTIDE SEQUENCE [LARGE SCALE GENOMIC DNA]</scope>
    <source>
        <strain evidence="1 2">AHT 1</strain>
    </source>
</reference>
<dbReference type="Proteomes" id="UP000006443">
    <property type="component" value="Unassembled WGS sequence"/>
</dbReference>
<protein>
    <submittedName>
        <fullName evidence="1">Uncharacterized protein</fullName>
    </submittedName>
</protein>
<dbReference type="STRING" id="555088.DealDRAFT_2811"/>
<dbReference type="SUPFAM" id="SSF48695">
    <property type="entry name" value="Multiheme cytochromes"/>
    <property type="match status" value="1"/>
</dbReference>
<dbReference type="RefSeq" id="WP_008518563.1">
    <property type="nucleotide sequence ID" value="NZ_ACJM01000019.1"/>
</dbReference>
<evidence type="ECO:0000313" key="2">
    <source>
        <dbReference type="Proteomes" id="UP000006443"/>
    </source>
</evidence>
<dbReference type="InterPro" id="IPR036280">
    <property type="entry name" value="Multihaem_cyt_sf"/>
</dbReference>
<dbReference type="OrthoDB" id="10008367at2"/>
<proteinExistence type="predicted"/>
<dbReference type="AlphaFoldDB" id="C0GK02"/>
<comment type="caution">
    <text evidence="1">The sequence shown here is derived from an EMBL/GenBank/DDBJ whole genome shotgun (WGS) entry which is preliminary data.</text>
</comment>
<name>C0GK02_DETAL</name>
<evidence type="ECO:0000313" key="1">
    <source>
        <dbReference type="EMBL" id="EEG76371.1"/>
    </source>
</evidence>